<evidence type="ECO:0000256" key="1">
    <source>
        <dbReference type="SAM" id="MobiDB-lite"/>
    </source>
</evidence>
<evidence type="ECO:0000313" key="2">
    <source>
        <dbReference type="EMBL" id="KAK4231690.1"/>
    </source>
</evidence>
<dbReference type="Proteomes" id="UP001301958">
    <property type="component" value="Unassembled WGS sequence"/>
</dbReference>
<feature type="compositionally biased region" description="Basic residues" evidence="1">
    <location>
        <begin position="297"/>
        <end position="310"/>
    </location>
</feature>
<feature type="region of interest" description="Disordered" evidence="1">
    <location>
        <begin position="297"/>
        <end position="389"/>
    </location>
</feature>
<dbReference type="AlphaFoldDB" id="A0AAN7BY12"/>
<evidence type="ECO:0000313" key="3">
    <source>
        <dbReference type="Proteomes" id="UP001301958"/>
    </source>
</evidence>
<protein>
    <submittedName>
        <fullName evidence="2">Uncharacterized protein</fullName>
    </submittedName>
</protein>
<gene>
    <name evidence="2" type="ORF">QBC38DRAFT_201672</name>
</gene>
<reference evidence="2" key="1">
    <citation type="journal article" date="2023" name="Mol. Phylogenet. Evol.">
        <title>Genome-scale phylogeny and comparative genomics of the fungal order Sordariales.</title>
        <authorList>
            <person name="Hensen N."/>
            <person name="Bonometti L."/>
            <person name="Westerberg I."/>
            <person name="Brannstrom I.O."/>
            <person name="Guillou S."/>
            <person name="Cros-Aarteil S."/>
            <person name="Calhoun S."/>
            <person name="Haridas S."/>
            <person name="Kuo A."/>
            <person name="Mondo S."/>
            <person name="Pangilinan J."/>
            <person name="Riley R."/>
            <person name="LaButti K."/>
            <person name="Andreopoulos B."/>
            <person name="Lipzen A."/>
            <person name="Chen C."/>
            <person name="Yan M."/>
            <person name="Daum C."/>
            <person name="Ng V."/>
            <person name="Clum A."/>
            <person name="Steindorff A."/>
            <person name="Ohm R.A."/>
            <person name="Martin F."/>
            <person name="Silar P."/>
            <person name="Natvig D.O."/>
            <person name="Lalanne C."/>
            <person name="Gautier V."/>
            <person name="Ament-Velasquez S.L."/>
            <person name="Kruys A."/>
            <person name="Hutchinson M.I."/>
            <person name="Powell A.J."/>
            <person name="Barry K."/>
            <person name="Miller A.N."/>
            <person name="Grigoriev I.V."/>
            <person name="Debuchy R."/>
            <person name="Gladieux P."/>
            <person name="Hiltunen Thoren M."/>
            <person name="Johannesson H."/>
        </authorList>
    </citation>
    <scope>NUCLEOTIDE SEQUENCE</scope>
    <source>
        <strain evidence="2">CBS 990.96</strain>
    </source>
</reference>
<feature type="region of interest" description="Disordered" evidence="1">
    <location>
        <begin position="209"/>
        <end position="229"/>
    </location>
</feature>
<comment type="caution">
    <text evidence="2">The sequence shown here is derived from an EMBL/GenBank/DDBJ whole genome shotgun (WGS) entry which is preliminary data.</text>
</comment>
<sequence>MSGMDRAAGNIAHGRFRQRTAPGMQGSPQDRFRREVLAYNGYGNRHAPSQGNHGRLTPVSSHGLGSDSAARGSIQSFQVPVTTQPAMPSNPMSQSRSAPVSSTAGLHTQPSSRVIYPKAAPTQLLSQECQRRRFNPEWQERVTQDGMYTCKVLLPNNIVVGDGKVYSDPLIAKQRAATKALPIVRSWPTGYVGGIRVPEGPRLAFNIGRRPRAPEPPRPRPNSHVQQPKIEGARDAIMTGTESSHEQQTNNFLTKEQTELFEKMCQTLEIKLPDPTKDSEEVQRAFLEGLALGSRIRRNRSSRSRSRSPRACRTSTGRGYDRDRSPARGRLTPPPKYDRWTGRPHTDRWRPDEDPLTNRPRTRESAKDEQQDNDIKMEVDSGKRASSQP</sequence>
<dbReference type="CDD" id="cd00048">
    <property type="entry name" value="DSRM_SF"/>
    <property type="match status" value="1"/>
</dbReference>
<feature type="region of interest" description="Disordered" evidence="1">
    <location>
        <begin position="1"/>
        <end position="70"/>
    </location>
</feature>
<dbReference type="EMBL" id="MU865291">
    <property type="protein sequence ID" value="KAK4231690.1"/>
    <property type="molecule type" value="Genomic_DNA"/>
</dbReference>
<proteinExistence type="predicted"/>
<accession>A0AAN7BY12</accession>
<feature type="compositionally biased region" description="Basic and acidic residues" evidence="1">
    <location>
        <begin position="361"/>
        <end position="383"/>
    </location>
</feature>
<feature type="region of interest" description="Disordered" evidence="1">
    <location>
        <begin position="82"/>
        <end position="110"/>
    </location>
</feature>
<name>A0AAN7BY12_9PEZI</name>
<organism evidence="2 3">
    <name type="scientific">Podospora fimiseda</name>
    <dbReference type="NCBI Taxonomy" id="252190"/>
    <lineage>
        <taxon>Eukaryota</taxon>
        <taxon>Fungi</taxon>
        <taxon>Dikarya</taxon>
        <taxon>Ascomycota</taxon>
        <taxon>Pezizomycotina</taxon>
        <taxon>Sordariomycetes</taxon>
        <taxon>Sordariomycetidae</taxon>
        <taxon>Sordariales</taxon>
        <taxon>Podosporaceae</taxon>
        <taxon>Podospora</taxon>
    </lineage>
</organism>
<keyword evidence="3" id="KW-1185">Reference proteome</keyword>
<reference evidence="2" key="2">
    <citation type="submission" date="2023-05" db="EMBL/GenBank/DDBJ databases">
        <authorList>
            <consortium name="Lawrence Berkeley National Laboratory"/>
            <person name="Steindorff A."/>
            <person name="Hensen N."/>
            <person name="Bonometti L."/>
            <person name="Westerberg I."/>
            <person name="Brannstrom I.O."/>
            <person name="Guillou S."/>
            <person name="Cros-Aarteil S."/>
            <person name="Calhoun S."/>
            <person name="Haridas S."/>
            <person name="Kuo A."/>
            <person name="Mondo S."/>
            <person name="Pangilinan J."/>
            <person name="Riley R."/>
            <person name="Labutti K."/>
            <person name="Andreopoulos B."/>
            <person name="Lipzen A."/>
            <person name="Chen C."/>
            <person name="Yanf M."/>
            <person name="Daum C."/>
            <person name="Ng V."/>
            <person name="Clum A."/>
            <person name="Ohm R."/>
            <person name="Martin F."/>
            <person name="Silar P."/>
            <person name="Natvig D."/>
            <person name="Lalanne C."/>
            <person name="Gautier V."/>
            <person name="Ament-Velasquez S.L."/>
            <person name="Kruys A."/>
            <person name="Hutchinson M.I."/>
            <person name="Powell A.J."/>
            <person name="Barry K."/>
            <person name="Miller A.N."/>
            <person name="Grigoriev I.V."/>
            <person name="Debuchy R."/>
            <person name="Gladieux P."/>
            <person name="Thoren M.H."/>
            <person name="Johannesson H."/>
        </authorList>
    </citation>
    <scope>NUCLEOTIDE SEQUENCE</scope>
    <source>
        <strain evidence="2">CBS 990.96</strain>
    </source>
</reference>
<feature type="compositionally biased region" description="Basic and acidic residues" evidence="1">
    <location>
        <begin position="336"/>
        <end position="353"/>
    </location>
</feature>